<keyword evidence="6 10" id="KW-0547">Nucleotide-binding</keyword>
<reference evidence="12 13" key="1">
    <citation type="submission" date="2019-01" db="EMBL/GenBank/DDBJ databases">
        <title>Draft genome sequences of the type strains of six Macrococcus species.</title>
        <authorList>
            <person name="Mazhar S."/>
            <person name="Altermann E."/>
            <person name="Hill C."/>
            <person name="Mcauliffe O."/>
        </authorList>
    </citation>
    <scope>NUCLEOTIDE SEQUENCE [LARGE SCALE GENOMIC DNA]</scope>
    <source>
        <strain evidence="12 13">CCM4811</strain>
    </source>
</reference>
<accession>A0A4V3BDG0</accession>
<dbReference type="GO" id="GO:0004515">
    <property type="term" value="F:nicotinate-nucleotide adenylyltransferase activity"/>
    <property type="evidence" value="ECO:0007669"/>
    <property type="project" value="UniProtKB-UniRule"/>
</dbReference>
<dbReference type="NCBIfam" id="TIGR00125">
    <property type="entry name" value="cyt_tran_rel"/>
    <property type="match status" value="1"/>
</dbReference>
<comment type="pathway">
    <text evidence="2 10">Cofactor biosynthesis; NAD(+) biosynthesis; deamido-NAD(+) from nicotinate D-ribonucleotide: step 1/1.</text>
</comment>
<dbReference type="SUPFAM" id="SSF52374">
    <property type="entry name" value="Nucleotidylyl transferase"/>
    <property type="match status" value="1"/>
</dbReference>
<evidence type="ECO:0000256" key="9">
    <source>
        <dbReference type="ARBA" id="ARBA00048721"/>
    </source>
</evidence>
<evidence type="ECO:0000256" key="6">
    <source>
        <dbReference type="ARBA" id="ARBA00022741"/>
    </source>
</evidence>
<evidence type="ECO:0000256" key="7">
    <source>
        <dbReference type="ARBA" id="ARBA00022840"/>
    </source>
</evidence>
<dbReference type="NCBIfam" id="TIGR00482">
    <property type="entry name" value="nicotinate (nicotinamide) nucleotide adenylyltransferase"/>
    <property type="match status" value="1"/>
</dbReference>
<dbReference type="InterPro" id="IPR014729">
    <property type="entry name" value="Rossmann-like_a/b/a_fold"/>
</dbReference>
<proteinExistence type="inferred from homology"/>
<keyword evidence="8 10" id="KW-0520">NAD</keyword>
<dbReference type="Proteomes" id="UP000295310">
    <property type="component" value="Unassembled WGS sequence"/>
</dbReference>
<evidence type="ECO:0000256" key="8">
    <source>
        <dbReference type="ARBA" id="ARBA00023027"/>
    </source>
</evidence>
<dbReference type="InterPro" id="IPR004821">
    <property type="entry name" value="Cyt_trans-like"/>
</dbReference>
<dbReference type="PANTHER" id="PTHR39321:SF3">
    <property type="entry name" value="PHOSPHOPANTETHEINE ADENYLYLTRANSFERASE"/>
    <property type="match status" value="1"/>
</dbReference>
<evidence type="ECO:0000256" key="4">
    <source>
        <dbReference type="ARBA" id="ARBA00022679"/>
    </source>
</evidence>
<comment type="caution">
    <text evidence="12">The sequence shown here is derived from an EMBL/GenBank/DDBJ whole genome shotgun (WGS) entry which is preliminary data.</text>
</comment>
<keyword evidence="13" id="KW-1185">Reference proteome</keyword>
<dbReference type="Gene3D" id="3.40.50.620">
    <property type="entry name" value="HUPs"/>
    <property type="match status" value="1"/>
</dbReference>
<protein>
    <recommendedName>
        <fullName evidence="10">Probable nicotinate-nucleotide adenylyltransferase</fullName>
        <ecNumber evidence="10">2.7.7.18</ecNumber>
    </recommendedName>
    <alternativeName>
        <fullName evidence="10">Deamido-NAD(+) diphosphorylase</fullName>
    </alternativeName>
    <alternativeName>
        <fullName evidence="10">Deamido-NAD(+) pyrophosphorylase</fullName>
    </alternativeName>
    <alternativeName>
        <fullName evidence="10">Nicotinate mononucleotide adenylyltransferase</fullName>
        <shortName evidence="10">NaMN adenylyltransferase</shortName>
    </alternativeName>
</protein>
<keyword evidence="4 10" id="KW-0808">Transferase</keyword>
<dbReference type="AlphaFoldDB" id="A0A4V3BDG0"/>
<evidence type="ECO:0000313" key="12">
    <source>
        <dbReference type="EMBL" id="TDL98166.1"/>
    </source>
</evidence>
<keyword evidence="3 10" id="KW-0662">Pyridine nucleotide biosynthesis</keyword>
<dbReference type="GO" id="GO:0009435">
    <property type="term" value="P:NAD+ biosynthetic process"/>
    <property type="evidence" value="ECO:0007669"/>
    <property type="project" value="UniProtKB-UniRule"/>
</dbReference>
<evidence type="ECO:0000256" key="10">
    <source>
        <dbReference type="HAMAP-Rule" id="MF_00244"/>
    </source>
</evidence>
<evidence type="ECO:0000256" key="5">
    <source>
        <dbReference type="ARBA" id="ARBA00022695"/>
    </source>
</evidence>
<sequence>MIILYGGTFDPLHVGHLVVANEVYDAFRPDRFIFMPAAQSPLKSRHAVATDKERVKMLELGIAELGFGEVSTFELERKGQSYTYDTVKYLFETDLDIYVVIGSDQYEQLNNWYRIDELHQMCRFLIVNRSVEYQQVEQAMSFHIPRIDVSSTEIRTRLAAGKTVKFWLTEDIETYVRKERIYEEEKSD</sequence>
<organism evidence="12 13">
    <name type="scientific">Macrococcus brunensis</name>
    <dbReference type="NCBI Taxonomy" id="198483"/>
    <lineage>
        <taxon>Bacteria</taxon>
        <taxon>Bacillati</taxon>
        <taxon>Bacillota</taxon>
        <taxon>Bacilli</taxon>
        <taxon>Bacillales</taxon>
        <taxon>Staphylococcaceae</taxon>
        <taxon>Macrococcus</taxon>
    </lineage>
</organism>
<evidence type="ECO:0000256" key="1">
    <source>
        <dbReference type="ARBA" id="ARBA00002324"/>
    </source>
</evidence>
<gene>
    <name evidence="10 12" type="primary">nadD</name>
    <name evidence="12" type="ORF">ERX27_04510</name>
</gene>
<evidence type="ECO:0000313" key="13">
    <source>
        <dbReference type="Proteomes" id="UP000295310"/>
    </source>
</evidence>
<keyword evidence="5 10" id="KW-0548">Nucleotidyltransferase</keyword>
<dbReference type="UniPathway" id="UPA00253">
    <property type="reaction ID" value="UER00332"/>
</dbReference>
<dbReference type="GO" id="GO:0005524">
    <property type="term" value="F:ATP binding"/>
    <property type="evidence" value="ECO:0007669"/>
    <property type="project" value="UniProtKB-KW"/>
</dbReference>
<dbReference type="CDD" id="cd02165">
    <property type="entry name" value="NMNAT"/>
    <property type="match status" value="1"/>
</dbReference>
<dbReference type="RefSeq" id="WP_133431644.1">
    <property type="nucleotide sequence ID" value="NZ_SCWA01000006.1"/>
</dbReference>
<feature type="domain" description="Cytidyltransferase-like" evidence="11">
    <location>
        <begin position="4"/>
        <end position="157"/>
    </location>
</feature>
<dbReference type="OrthoDB" id="5295945at2"/>
<dbReference type="Pfam" id="PF01467">
    <property type="entry name" value="CTP_transf_like"/>
    <property type="match status" value="1"/>
</dbReference>
<comment type="function">
    <text evidence="1 10">Catalyzes the reversible adenylation of nicotinate mononucleotide (NaMN) to nicotinic acid adenine dinucleotide (NaAD).</text>
</comment>
<comment type="similarity">
    <text evidence="10">Belongs to the NadD family.</text>
</comment>
<dbReference type="InterPro" id="IPR005248">
    <property type="entry name" value="NadD/NMNAT"/>
</dbReference>
<evidence type="ECO:0000256" key="3">
    <source>
        <dbReference type="ARBA" id="ARBA00022642"/>
    </source>
</evidence>
<dbReference type="NCBIfam" id="NF000840">
    <property type="entry name" value="PRK00071.1-3"/>
    <property type="match status" value="1"/>
</dbReference>
<dbReference type="PANTHER" id="PTHR39321">
    <property type="entry name" value="NICOTINATE-NUCLEOTIDE ADENYLYLTRANSFERASE-RELATED"/>
    <property type="match status" value="1"/>
</dbReference>
<evidence type="ECO:0000259" key="11">
    <source>
        <dbReference type="Pfam" id="PF01467"/>
    </source>
</evidence>
<evidence type="ECO:0000256" key="2">
    <source>
        <dbReference type="ARBA" id="ARBA00005019"/>
    </source>
</evidence>
<dbReference type="EMBL" id="SCWA01000006">
    <property type="protein sequence ID" value="TDL98166.1"/>
    <property type="molecule type" value="Genomic_DNA"/>
</dbReference>
<keyword evidence="7 10" id="KW-0067">ATP-binding</keyword>
<name>A0A4V3BDG0_9STAP</name>
<comment type="catalytic activity">
    <reaction evidence="9 10">
        <text>nicotinate beta-D-ribonucleotide + ATP + H(+) = deamido-NAD(+) + diphosphate</text>
        <dbReference type="Rhea" id="RHEA:22860"/>
        <dbReference type="ChEBI" id="CHEBI:15378"/>
        <dbReference type="ChEBI" id="CHEBI:30616"/>
        <dbReference type="ChEBI" id="CHEBI:33019"/>
        <dbReference type="ChEBI" id="CHEBI:57502"/>
        <dbReference type="ChEBI" id="CHEBI:58437"/>
        <dbReference type="EC" id="2.7.7.18"/>
    </reaction>
</comment>
<dbReference type="EC" id="2.7.7.18" evidence="10"/>
<dbReference type="HAMAP" id="MF_00244">
    <property type="entry name" value="NaMN_adenylyltr"/>
    <property type="match status" value="1"/>
</dbReference>